<dbReference type="PANTHER" id="PTHR33164">
    <property type="entry name" value="TRANSCRIPTIONAL REGULATOR, MARR FAMILY"/>
    <property type="match status" value="1"/>
</dbReference>
<dbReference type="EMBL" id="CP032624">
    <property type="protein sequence ID" value="AYG03915.1"/>
    <property type="molecule type" value="Genomic_DNA"/>
</dbReference>
<keyword evidence="2" id="KW-0238">DNA-binding</keyword>
<keyword evidence="1" id="KW-0805">Transcription regulation</keyword>
<dbReference type="SMART" id="SM00347">
    <property type="entry name" value="HTH_MARR"/>
    <property type="match status" value="1"/>
</dbReference>
<dbReference type="Gene3D" id="1.10.10.10">
    <property type="entry name" value="Winged helix-like DNA-binding domain superfamily/Winged helix DNA-binding domain"/>
    <property type="match status" value="1"/>
</dbReference>
<evidence type="ECO:0000256" key="2">
    <source>
        <dbReference type="ARBA" id="ARBA00023125"/>
    </source>
</evidence>
<dbReference type="Pfam" id="PF01047">
    <property type="entry name" value="MarR"/>
    <property type="match status" value="1"/>
</dbReference>
<accession>A0A387BIL1</accession>
<evidence type="ECO:0000259" key="4">
    <source>
        <dbReference type="PROSITE" id="PS50995"/>
    </source>
</evidence>
<dbReference type="Proteomes" id="UP000275069">
    <property type="component" value="Chromosome"/>
</dbReference>
<dbReference type="PROSITE" id="PS50995">
    <property type="entry name" value="HTH_MARR_2"/>
    <property type="match status" value="1"/>
</dbReference>
<proteinExistence type="predicted"/>
<keyword evidence="6" id="KW-1185">Reference proteome</keyword>
<dbReference type="PRINTS" id="PR00598">
    <property type="entry name" value="HTHMARR"/>
</dbReference>
<feature type="domain" description="HTH marR-type" evidence="4">
    <location>
        <begin position="6"/>
        <end position="139"/>
    </location>
</feature>
<name>A0A387BIL1_9MICO</name>
<organism evidence="5 6">
    <name type="scientific">Gryllotalpicola protaetiae</name>
    <dbReference type="NCBI Taxonomy" id="2419771"/>
    <lineage>
        <taxon>Bacteria</taxon>
        <taxon>Bacillati</taxon>
        <taxon>Actinomycetota</taxon>
        <taxon>Actinomycetes</taxon>
        <taxon>Micrococcales</taxon>
        <taxon>Microbacteriaceae</taxon>
        <taxon>Gryllotalpicola</taxon>
    </lineage>
</organism>
<dbReference type="PANTHER" id="PTHR33164:SF64">
    <property type="entry name" value="TRANSCRIPTIONAL REGULATOR SLYA"/>
    <property type="match status" value="1"/>
</dbReference>
<dbReference type="InterPro" id="IPR036390">
    <property type="entry name" value="WH_DNA-bd_sf"/>
</dbReference>
<evidence type="ECO:0000313" key="5">
    <source>
        <dbReference type="EMBL" id="AYG03915.1"/>
    </source>
</evidence>
<gene>
    <name evidence="5" type="ORF">D7I44_10445</name>
</gene>
<dbReference type="GO" id="GO:0003677">
    <property type="term" value="F:DNA binding"/>
    <property type="evidence" value="ECO:0007669"/>
    <property type="project" value="UniProtKB-KW"/>
</dbReference>
<dbReference type="OrthoDB" id="162531at2"/>
<dbReference type="InterPro" id="IPR036388">
    <property type="entry name" value="WH-like_DNA-bd_sf"/>
</dbReference>
<dbReference type="InterPro" id="IPR000835">
    <property type="entry name" value="HTH_MarR-typ"/>
</dbReference>
<dbReference type="GO" id="GO:0003700">
    <property type="term" value="F:DNA-binding transcription factor activity"/>
    <property type="evidence" value="ECO:0007669"/>
    <property type="project" value="InterPro"/>
</dbReference>
<dbReference type="InterPro" id="IPR039422">
    <property type="entry name" value="MarR/SlyA-like"/>
</dbReference>
<evidence type="ECO:0000313" key="6">
    <source>
        <dbReference type="Proteomes" id="UP000275069"/>
    </source>
</evidence>
<protein>
    <submittedName>
        <fullName evidence="5">MarR family transcriptional regulator</fullName>
    </submittedName>
</protein>
<dbReference type="KEGG" id="gry:D7I44_10445"/>
<evidence type="ECO:0000256" key="1">
    <source>
        <dbReference type="ARBA" id="ARBA00023015"/>
    </source>
</evidence>
<dbReference type="AlphaFoldDB" id="A0A387BIL1"/>
<sequence length="145" mass="16006">MAGDDDAALTRRAWRAMSELALDRERKVAAAEALGVSWTRVLALRWLALGPQTQRELADRLSADQPYVTLMLDDLEKLGLLERRPHPTDRRAKIVELTDSGRAAAARADAVLDEPPAELIGASPADLEAVLRVLDRLRPARRTAH</sequence>
<evidence type="ECO:0000256" key="3">
    <source>
        <dbReference type="ARBA" id="ARBA00023163"/>
    </source>
</evidence>
<reference evidence="5 6" key="1">
    <citation type="submission" date="2018-09" db="EMBL/GenBank/DDBJ databases">
        <title>Genome sequencing of strain 2DFW10M-5.</title>
        <authorList>
            <person name="Heo J."/>
            <person name="Kim S.-J."/>
            <person name="Kwon S.-W."/>
        </authorList>
    </citation>
    <scope>NUCLEOTIDE SEQUENCE [LARGE SCALE GENOMIC DNA]</scope>
    <source>
        <strain evidence="5 6">2DFW10M-5</strain>
    </source>
</reference>
<dbReference type="GO" id="GO:0006950">
    <property type="term" value="P:response to stress"/>
    <property type="evidence" value="ECO:0007669"/>
    <property type="project" value="TreeGrafter"/>
</dbReference>
<keyword evidence="3" id="KW-0804">Transcription</keyword>
<dbReference type="SUPFAM" id="SSF46785">
    <property type="entry name" value="Winged helix' DNA-binding domain"/>
    <property type="match status" value="1"/>
</dbReference>